<dbReference type="AlphaFoldDB" id="A0A1F4ZDG2"/>
<dbReference type="EMBL" id="MEXN01000001">
    <property type="protein sequence ID" value="OGD04341.1"/>
    <property type="molecule type" value="Genomic_DNA"/>
</dbReference>
<reference evidence="2 3" key="1">
    <citation type="journal article" date="2016" name="Nat. Commun.">
        <title>Thousands of microbial genomes shed light on interconnected biogeochemical processes in an aquifer system.</title>
        <authorList>
            <person name="Anantharaman K."/>
            <person name="Brown C.T."/>
            <person name="Hug L.A."/>
            <person name="Sharon I."/>
            <person name="Castelle C.J."/>
            <person name="Probst A.J."/>
            <person name="Thomas B.C."/>
            <person name="Singh A."/>
            <person name="Wilkins M.J."/>
            <person name="Karaoz U."/>
            <person name="Brodie E.L."/>
            <person name="Williams K.H."/>
            <person name="Hubbard S.S."/>
            <person name="Banfield J.F."/>
        </authorList>
    </citation>
    <scope>NUCLEOTIDE SEQUENCE [LARGE SCALE GENOMIC DNA]</scope>
</reference>
<keyword evidence="1" id="KW-0812">Transmembrane</keyword>
<keyword evidence="1" id="KW-0472">Membrane</keyword>
<organism evidence="2 3">
    <name type="scientific">Candidatus Amesbacteria bacterium RIFCSPLOWO2_01_FULL_48_25</name>
    <dbReference type="NCBI Taxonomy" id="1797259"/>
    <lineage>
        <taxon>Bacteria</taxon>
        <taxon>Candidatus Amesiibacteriota</taxon>
    </lineage>
</organism>
<proteinExistence type="predicted"/>
<feature type="transmembrane region" description="Helical" evidence="1">
    <location>
        <begin position="128"/>
        <end position="148"/>
    </location>
</feature>
<name>A0A1F4ZDG2_9BACT</name>
<accession>A0A1F4ZDG2</accession>
<protein>
    <submittedName>
        <fullName evidence="2">Uncharacterized protein</fullName>
    </submittedName>
</protein>
<evidence type="ECO:0000313" key="3">
    <source>
        <dbReference type="Proteomes" id="UP000177080"/>
    </source>
</evidence>
<evidence type="ECO:0000313" key="2">
    <source>
        <dbReference type="EMBL" id="OGD04341.1"/>
    </source>
</evidence>
<feature type="transmembrane region" description="Helical" evidence="1">
    <location>
        <begin position="169"/>
        <end position="186"/>
    </location>
</feature>
<sequence length="188" mass="21490">MVKVSPELRKFGMRSIALLVLMIARGLSAKYKVLSLGFFLNNLVLFVGWAIGYFLSDLDDWYYALITRPHELDSQRVVGLLKTGKWREAREMVMVTRSSREKLPVHNILTGLVVGIVGWWVISSSGSFLGAGVVLGLSVRLWIGLVHETDYQKWYWVFARKFTATENRIVVWMWAGLIGLQGWTLIRI</sequence>
<feature type="transmembrane region" description="Helical" evidence="1">
    <location>
        <begin position="103"/>
        <end position="122"/>
    </location>
</feature>
<evidence type="ECO:0000256" key="1">
    <source>
        <dbReference type="SAM" id="Phobius"/>
    </source>
</evidence>
<dbReference type="STRING" id="1797259.A2989_04890"/>
<keyword evidence="1" id="KW-1133">Transmembrane helix</keyword>
<comment type="caution">
    <text evidence="2">The sequence shown here is derived from an EMBL/GenBank/DDBJ whole genome shotgun (WGS) entry which is preliminary data.</text>
</comment>
<gene>
    <name evidence="2" type="ORF">A2989_04890</name>
</gene>
<dbReference type="Proteomes" id="UP000177080">
    <property type="component" value="Unassembled WGS sequence"/>
</dbReference>
<feature type="transmembrane region" description="Helical" evidence="1">
    <location>
        <begin position="38"/>
        <end position="55"/>
    </location>
</feature>